<feature type="domain" description="Gp5/Type VI secretion system Vgr C-terminal trimerisation" evidence="6">
    <location>
        <begin position="505"/>
        <end position="616"/>
    </location>
</feature>
<protein>
    <submittedName>
        <fullName evidence="7">Phage-related baseplate assembly protein</fullName>
    </submittedName>
</protein>
<dbReference type="InterPro" id="IPR050708">
    <property type="entry name" value="T6SS_VgrG/RHS"/>
</dbReference>
<evidence type="ECO:0000313" key="7">
    <source>
        <dbReference type="EMBL" id="KUP91556.1"/>
    </source>
</evidence>
<comment type="similarity">
    <text evidence="2">Belongs to the VgrG protein family.</text>
</comment>
<reference evidence="7 8" key="1">
    <citation type="submission" date="2015-12" db="EMBL/GenBank/DDBJ databases">
        <title>Genome sequence of the marine Rhodobacteraceae strain O3.65, Candidatus Tritonibacter horizontis.</title>
        <authorList>
            <person name="Poehlein A."/>
            <person name="Giebel H.A."/>
            <person name="Voget S."/>
            <person name="Brinkhoff T."/>
        </authorList>
    </citation>
    <scope>NUCLEOTIDE SEQUENCE [LARGE SCALE GENOMIC DNA]</scope>
    <source>
        <strain evidence="7 8">O3.65</strain>
    </source>
</reference>
<dbReference type="InterPro" id="IPR006533">
    <property type="entry name" value="T6SS_Vgr_RhsGE"/>
</dbReference>
<dbReference type="SUPFAM" id="SSF69349">
    <property type="entry name" value="Phage fibre proteins"/>
    <property type="match status" value="1"/>
</dbReference>
<dbReference type="PANTHER" id="PTHR32305">
    <property type="match status" value="1"/>
</dbReference>
<dbReference type="Gene3D" id="3.55.50.10">
    <property type="entry name" value="Baseplate protein-like domains"/>
    <property type="match status" value="1"/>
</dbReference>
<dbReference type="Gene3D" id="4.10.220.110">
    <property type="match status" value="1"/>
</dbReference>
<sequence>MTESKAHENDVIWMSGSYSVKGLMMRRAIVREGLSKLTETTIEFQSRNSAVSLDDLVGQTMNLHVTTEGGAEQKYSGLCISVENFGFRDGYTQFVAEVRPWFWLLTRTTDCRVFQNMTAPAIIKKVLSDHGFSDYKDSLSGTYTEREYCLQYRETDYAFLCRLMEEEGIYFFFDSNTSQSSAEKLVLADGLSAHKPISENATAEFHIREDADRRRGEHVAELSKIERVTSGKVTLNDFDFTTPQADLKASNAQAKGKHSHKNFEIYDYQAHYRKESSLATSLARARMDAEALAYQQWRGASSLATLGTGYTFKLTKHEDSASNNDYLVIESTHYLKVDSEFGERDRGGRKAKSGDGMRRDLTAQNMDFPKEMENDSYGNVFRVIEKSVQYRAPSVTPWPEVPGIQTATVVGNSGEEILTDEHGRIKIQFHWDREGKDDETSSCFVRVMTPWSGKDWGLVAVPRIGQEVVVQFEDGNPDRPIVTGMLYNAETKPPFKYPDDQTQLGIKTNSSKGGGGYNELMFDDKKDSELMRIQAQKYHQTLVKDRLSMTVGLDAIDKEVASVDEKSYDLTVEQNMIETVKTGDRIETVETGDKTETVKTGNYTETIETGNKTMTIQTGNLTEAIDTGNVDVTVAKGNLTETISEGDHSETVSLGDIKIDASAGKIAISAGTEITLTVGGSSIKIDNSGVTVAGPLIKLTADGMLEAKGATTTVKGDSMLTLKGGITMIN</sequence>
<dbReference type="Gene3D" id="2.40.50.230">
    <property type="entry name" value="Gp5 N-terminal domain"/>
    <property type="match status" value="1"/>
</dbReference>
<dbReference type="PATRIC" id="fig|1768241.3.peg.3727"/>
<dbReference type="EMBL" id="LPUY01000094">
    <property type="protein sequence ID" value="KUP91556.1"/>
    <property type="molecule type" value="Genomic_DNA"/>
</dbReference>
<dbReference type="AlphaFoldDB" id="A0A132BTM1"/>
<dbReference type="SUPFAM" id="SSF69279">
    <property type="entry name" value="Phage tail proteins"/>
    <property type="match status" value="2"/>
</dbReference>
<dbReference type="GO" id="GO:0005576">
    <property type="term" value="C:extracellular region"/>
    <property type="evidence" value="ECO:0007669"/>
    <property type="project" value="UniProtKB-SubCell"/>
</dbReference>
<dbReference type="SUPFAM" id="SSF69255">
    <property type="entry name" value="gp5 N-terminal domain-like"/>
    <property type="match status" value="1"/>
</dbReference>
<organism evidence="7 8">
    <name type="scientific">Tritonibacter horizontis</name>
    <dbReference type="NCBI Taxonomy" id="1768241"/>
    <lineage>
        <taxon>Bacteria</taxon>
        <taxon>Pseudomonadati</taxon>
        <taxon>Pseudomonadota</taxon>
        <taxon>Alphaproteobacteria</taxon>
        <taxon>Rhodobacterales</taxon>
        <taxon>Paracoccaceae</taxon>
        <taxon>Tritonibacter</taxon>
    </lineage>
</organism>
<dbReference type="Pfam" id="PF04717">
    <property type="entry name" value="Phage_base_V"/>
    <property type="match status" value="1"/>
</dbReference>
<feature type="domain" description="Gp5/Type VI secretion system Vgr protein OB-fold" evidence="5">
    <location>
        <begin position="419"/>
        <end position="487"/>
    </location>
</feature>
<feature type="region of interest" description="Disordered" evidence="4">
    <location>
        <begin position="340"/>
        <end position="362"/>
    </location>
</feature>
<evidence type="ECO:0000256" key="4">
    <source>
        <dbReference type="SAM" id="MobiDB-lite"/>
    </source>
</evidence>
<dbReference type="InterPro" id="IPR006531">
    <property type="entry name" value="Gp5/Vgr_OB"/>
</dbReference>
<dbReference type="Pfam" id="PF05954">
    <property type="entry name" value="Phage_GPD"/>
    <property type="match status" value="1"/>
</dbReference>
<dbReference type="InterPro" id="IPR037026">
    <property type="entry name" value="Vgr_OB-fold_dom_sf"/>
</dbReference>
<comment type="caution">
    <text evidence="7">The sequence shown here is derived from an EMBL/GenBank/DDBJ whole genome shotgun (WGS) entry which is preliminary data.</text>
</comment>
<accession>A0A132BTM1</accession>
<evidence type="ECO:0000259" key="5">
    <source>
        <dbReference type="Pfam" id="PF04717"/>
    </source>
</evidence>
<gene>
    <name evidence="7" type="ORF">TRIHO_35700</name>
</gene>
<evidence type="ECO:0000313" key="8">
    <source>
        <dbReference type="Proteomes" id="UP000068382"/>
    </source>
</evidence>
<evidence type="ECO:0000256" key="2">
    <source>
        <dbReference type="ARBA" id="ARBA00005558"/>
    </source>
</evidence>
<dbReference type="PANTHER" id="PTHR32305:SF15">
    <property type="entry name" value="PROTEIN RHSA-RELATED"/>
    <property type="match status" value="1"/>
</dbReference>
<dbReference type="InterPro" id="IPR054030">
    <property type="entry name" value="Gp5_Vgr_C"/>
</dbReference>
<keyword evidence="3" id="KW-0964">Secreted</keyword>
<dbReference type="Proteomes" id="UP000068382">
    <property type="component" value="Unassembled WGS sequence"/>
</dbReference>
<dbReference type="Pfam" id="PF22178">
    <property type="entry name" value="Gp5_trimer_C"/>
    <property type="match status" value="1"/>
</dbReference>
<name>A0A132BTM1_9RHOB</name>
<feature type="compositionally biased region" description="Basic and acidic residues" evidence="4">
    <location>
        <begin position="340"/>
        <end position="361"/>
    </location>
</feature>
<dbReference type="NCBIfam" id="TIGR03361">
    <property type="entry name" value="VI_Rhs_Vgr"/>
    <property type="match status" value="1"/>
</dbReference>
<evidence type="ECO:0000256" key="3">
    <source>
        <dbReference type="ARBA" id="ARBA00022525"/>
    </source>
</evidence>
<keyword evidence="8" id="KW-1185">Reference proteome</keyword>
<evidence type="ECO:0000259" key="6">
    <source>
        <dbReference type="Pfam" id="PF22178"/>
    </source>
</evidence>
<dbReference type="OrthoDB" id="9762420at2"/>
<dbReference type="InterPro" id="IPR017847">
    <property type="entry name" value="T6SS_RhsGE_Vgr_subset"/>
</dbReference>
<dbReference type="Gene3D" id="2.30.110.50">
    <property type="match status" value="1"/>
</dbReference>
<evidence type="ECO:0000256" key="1">
    <source>
        <dbReference type="ARBA" id="ARBA00004613"/>
    </source>
</evidence>
<dbReference type="RefSeq" id="WP_068246845.1">
    <property type="nucleotide sequence ID" value="NZ_LPUY01000094.1"/>
</dbReference>
<comment type="subcellular location">
    <subcellularLocation>
        <location evidence="1">Secreted</location>
    </subcellularLocation>
</comment>
<proteinExistence type="inferred from homology"/>
<dbReference type="NCBIfam" id="TIGR01646">
    <property type="entry name" value="vgr_GE"/>
    <property type="match status" value="1"/>
</dbReference>